<dbReference type="EMBL" id="CP083444">
    <property type="protein sequence ID" value="USP02836.1"/>
    <property type="molecule type" value="Genomic_DNA"/>
</dbReference>
<gene>
    <name evidence="3" type="ORF">LAJ60_08275</name>
</gene>
<dbReference type="KEGG" id="btay:LAJ60_08275"/>
<feature type="coiled-coil region" evidence="1">
    <location>
        <begin position="85"/>
        <end position="112"/>
    </location>
</feature>
<protein>
    <submittedName>
        <fullName evidence="3">DUF1376 domain-containing protein</fullName>
    </submittedName>
</protein>
<sequence length="391" mass="44612">MSSKIPWTRLNTDQWLFKLSDLPPMEVNVYVKLRIRMLHTREPLLNDSRILSHFTCCSVKRFQKALEYLFRSGHIICLEDGRLWSSDVEEELNNSNENLNKFSERAQKAAQAKWAKHHKAKTISDDQDAKHDAKAMLKDAKHNAKHDASNAQAMLNYAINNNNNIYNKKTKTIVLAKKEIGSESLETNEQVDEPTEVAAVETTSEQIETSSDNQPPIHEQENISQKAKRAQANRGCRLPADFEPDYDFAIEEGLPPERVKVEMAKFRDYWTAKSGKDATKIDWQATWRNWVRKAIEGLEKTKNTNNNGGNNGNFSKDQRTRGGTGETIRNLIGATQLSDASTRYRATDRAMCNSGVPMDLEKWHSIDKNPRETSFRSLSDCSKLTYLESVC</sequence>
<evidence type="ECO:0000313" key="4">
    <source>
        <dbReference type="Proteomes" id="UP001056980"/>
    </source>
</evidence>
<organism evidence="3 4">
    <name type="scientific">Bartonella taylorii</name>
    <dbReference type="NCBI Taxonomy" id="33046"/>
    <lineage>
        <taxon>Bacteria</taxon>
        <taxon>Pseudomonadati</taxon>
        <taxon>Pseudomonadota</taxon>
        <taxon>Alphaproteobacteria</taxon>
        <taxon>Hyphomicrobiales</taxon>
        <taxon>Bartonellaceae</taxon>
        <taxon>Bartonella</taxon>
    </lineage>
</organism>
<dbReference type="AlphaFoldDB" id="A0A9Q8YXG6"/>
<evidence type="ECO:0000256" key="2">
    <source>
        <dbReference type="SAM" id="MobiDB-lite"/>
    </source>
</evidence>
<proteinExistence type="predicted"/>
<reference evidence="3" key="1">
    <citation type="journal article" date="2022" name="Proc. Natl. Acad. Sci. U.S.A.">
        <title>Identification of the Bartonella autotransporter CFA as a protective antigen and hypervariable target of neutralizing antibodies in mice.</title>
        <authorList>
            <person name="Siewert L.K."/>
            <person name="Korotaev A."/>
            <person name="Sedzicki J."/>
            <person name="Fromm K."/>
            <person name="Pinschewer D.D."/>
            <person name="Dehio C."/>
        </authorList>
    </citation>
    <scope>NUCLEOTIDE SEQUENCE</scope>
    <source>
        <strain evidence="3">IBS296</strain>
    </source>
</reference>
<accession>A0A9Q8YXG6</accession>
<evidence type="ECO:0000256" key="1">
    <source>
        <dbReference type="SAM" id="Coils"/>
    </source>
</evidence>
<name>A0A9Q8YXG6_BARTA</name>
<keyword evidence="1" id="KW-0175">Coiled coil</keyword>
<dbReference type="Proteomes" id="UP001056980">
    <property type="component" value="Chromosome"/>
</dbReference>
<feature type="region of interest" description="Disordered" evidence="2">
    <location>
        <begin position="299"/>
        <end position="325"/>
    </location>
</feature>
<evidence type="ECO:0000313" key="3">
    <source>
        <dbReference type="EMBL" id="USP02836.1"/>
    </source>
</evidence>
<feature type="region of interest" description="Disordered" evidence="2">
    <location>
        <begin position="206"/>
        <end position="228"/>
    </location>
</feature>
<dbReference type="RefSeq" id="WP_252619494.1">
    <property type="nucleotide sequence ID" value="NZ_CP083444.1"/>
</dbReference>